<evidence type="ECO:0000256" key="8">
    <source>
        <dbReference type="ARBA" id="ARBA00022967"/>
    </source>
</evidence>
<feature type="transmembrane region" description="Helical" evidence="11">
    <location>
        <begin position="375"/>
        <end position="396"/>
    </location>
</feature>
<dbReference type="InterPro" id="IPR018303">
    <property type="entry name" value="ATPase_P-typ_P_site"/>
</dbReference>
<dbReference type="EC" id="7.2.2.8" evidence="2"/>
<evidence type="ECO:0000256" key="7">
    <source>
        <dbReference type="ARBA" id="ARBA00022840"/>
    </source>
</evidence>
<dbReference type="InterPro" id="IPR027256">
    <property type="entry name" value="P-typ_ATPase_IB"/>
</dbReference>
<dbReference type="InterPro" id="IPR059000">
    <property type="entry name" value="ATPase_P-type_domA"/>
</dbReference>
<dbReference type="InterPro" id="IPR008250">
    <property type="entry name" value="ATPase_P-typ_transduc_dom_A_sf"/>
</dbReference>
<dbReference type="STRING" id="1890364.A0A2P6P0E5"/>
<sequence>MVKSHKKARSCTCSCEDCQCSPFDKSKQGEADFGVSQAESLIRTRNSSQRSICVCDCINCCCRSPEQQSSEVEDIAIQPDEDLLLLSLSGLTCGSCAETVRSIVSSFPEIRSAYVTTKLAKLIVKRDLSQRQQFLDTLFQSITDVRLISTSHLTHQEEKEITVPKSVLNSETKRESLKGDERDEIELTEWEPEENTQKKQRGGYVLLDVNEESEEMTMDIQGMTCSSCVSVIESYLTNIPGVSYASVSLLSKRARVKYDPCVITPSAIVDAVGFEGTVTEERGGKGSVRTLEVMIHHKDQVERAKELMKQMRGIEIVEEKESIIKTKIDGSQMKKRGLMDHLREEGITAFLIDGERERKMGNLQRRKEVKEWRSLFVKSLSFAIPIFLISMVFMYVPPIHMILMTEVFRKTTVDSITQILLATPVQFWLGASFYISSYRSLSHGHANMDLLITIGTSVAYLYSLVLVISASMRNIHVEGELFFETSVLLITFVHLGRYLENVAKGKTSEAVTSLLSLTPQTATLIETFDGREEEREMGVEMIEEGDVIKVLPGGRIPVDGTIIRGEGSVDESMITGESAAVKKKEGDKTVGGTINGNGHLIVRTDKIGEDSMLGQIIQLVEEAQSVKAPIQRIADKISSVFVPVVVAISGVTFVLWFSVTQRGFVEALTRAVSVLVIACPCSLGLAVPTAIMVGCGMGARYGILIKDGQSLERAHRIRAVFFDKTGTLTVGRLKVNDVILVEAEQEVFWSVTGSAESVSEHSLGRAIYEYAREQEGYEKRGVERSEALSGRGMSCTVEGSPVFIGNRELMEENGIRFAEYEERMSQMENEAKTVVMVAMEGRLAGILSLSDVVKEEAREVIERLRAKGIVSKMVTGDHKRTATAVARMLGLPLEDVHSQVLPSEKSEIVNKYKEETGKVVAFVGDGINDSVALVSADVGIAIGAGSDVAIEAASIVLVRNNLWDVFTCIDLSSTVYNRIRLNFVWAFLYNVLGERVHSVGCWFIHSDPGDQPPSHVRWDSHGLIFHLCGSFFSGS</sequence>
<dbReference type="OrthoDB" id="432719at2759"/>
<feature type="domain" description="HMA" evidence="12">
    <location>
        <begin position="214"/>
        <end position="280"/>
    </location>
</feature>
<evidence type="ECO:0000256" key="5">
    <source>
        <dbReference type="ARBA" id="ARBA00022723"/>
    </source>
</evidence>
<organism evidence="13 14">
    <name type="scientific">Planoprotostelium fungivorum</name>
    <dbReference type="NCBI Taxonomy" id="1890364"/>
    <lineage>
        <taxon>Eukaryota</taxon>
        <taxon>Amoebozoa</taxon>
        <taxon>Evosea</taxon>
        <taxon>Variosea</taxon>
        <taxon>Cavosteliida</taxon>
        <taxon>Cavosteliaceae</taxon>
        <taxon>Planoprotostelium</taxon>
    </lineage>
</organism>
<dbReference type="SUPFAM" id="SSF56784">
    <property type="entry name" value="HAD-like"/>
    <property type="match status" value="1"/>
</dbReference>
<dbReference type="SUPFAM" id="SSF81665">
    <property type="entry name" value="Calcium ATPase, transmembrane domain M"/>
    <property type="match status" value="1"/>
</dbReference>
<dbReference type="InterPro" id="IPR023298">
    <property type="entry name" value="ATPase_P-typ_TM_dom_sf"/>
</dbReference>
<gene>
    <name evidence="13" type="ORF">PROFUN_00016</name>
</gene>
<feature type="transmembrane region" description="Helical" evidence="11">
    <location>
        <begin position="448"/>
        <end position="469"/>
    </location>
</feature>
<dbReference type="CDD" id="cd02094">
    <property type="entry name" value="P-type_ATPase_Cu-like"/>
    <property type="match status" value="1"/>
</dbReference>
<proteinExistence type="inferred from homology"/>
<reference evidence="13 14" key="1">
    <citation type="journal article" date="2018" name="Genome Biol. Evol.">
        <title>Multiple Roots of Fruiting Body Formation in Amoebozoa.</title>
        <authorList>
            <person name="Hillmann F."/>
            <person name="Forbes G."/>
            <person name="Novohradska S."/>
            <person name="Ferling I."/>
            <person name="Riege K."/>
            <person name="Groth M."/>
            <person name="Westermann M."/>
            <person name="Marz M."/>
            <person name="Spaller T."/>
            <person name="Winckler T."/>
            <person name="Schaap P."/>
            <person name="Glockner G."/>
        </authorList>
    </citation>
    <scope>NUCLEOTIDE SEQUENCE [LARGE SCALE GENOMIC DNA]</scope>
    <source>
        <strain evidence="13 14">Jena</strain>
    </source>
</reference>
<dbReference type="EMBL" id="MDYQ01000001">
    <property type="protein sequence ID" value="PRP89674.1"/>
    <property type="molecule type" value="Genomic_DNA"/>
</dbReference>
<keyword evidence="3" id="KW-0813">Transport</keyword>
<dbReference type="Gene3D" id="3.40.50.1000">
    <property type="entry name" value="HAD superfamily/HAD-like"/>
    <property type="match status" value="1"/>
</dbReference>
<dbReference type="SFLD" id="SFLDS00003">
    <property type="entry name" value="Haloacid_Dehalogenase"/>
    <property type="match status" value="1"/>
</dbReference>
<keyword evidence="14" id="KW-1185">Reference proteome</keyword>
<keyword evidence="10 11" id="KW-0472">Membrane</keyword>
<keyword evidence="8" id="KW-1278">Translocase</keyword>
<evidence type="ECO:0000259" key="12">
    <source>
        <dbReference type="PROSITE" id="PS50846"/>
    </source>
</evidence>
<dbReference type="InterPro" id="IPR001757">
    <property type="entry name" value="P_typ_ATPase"/>
</dbReference>
<dbReference type="InterPro" id="IPR006121">
    <property type="entry name" value="HMA_dom"/>
</dbReference>
<evidence type="ECO:0000256" key="10">
    <source>
        <dbReference type="ARBA" id="ARBA00023136"/>
    </source>
</evidence>
<evidence type="ECO:0000256" key="6">
    <source>
        <dbReference type="ARBA" id="ARBA00022741"/>
    </source>
</evidence>
<dbReference type="FunFam" id="3.30.70.100:FF:000001">
    <property type="entry name" value="ATPase copper transporting beta"/>
    <property type="match status" value="1"/>
</dbReference>
<dbReference type="InterPro" id="IPR017969">
    <property type="entry name" value="Heavy-metal-associated_CS"/>
</dbReference>
<dbReference type="InterPro" id="IPR044492">
    <property type="entry name" value="P_typ_ATPase_HD_dom"/>
</dbReference>
<protein>
    <recommendedName>
        <fullName evidence="2">P-type Cu(+) transporter</fullName>
        <ecNumber evidence="2">7.2.2.8</ecNumber>
    </recommendedName>
</protein>
<dbReference type="SUPFAM" id="SSF55008">
    <property type="entry name" value="HMA, heavy metal-associated domain"/>
    <property type="match status" value="2"/>
</dbReference>
<dbReference type="CDD" id="cd00371">
    <property type="entry name" value="HMA"/>
    <property type="match status" value="1"/>
</dbReference>
<dbReference type="NCBIfam" id="TIGR01494">
    <property type="entry name" value="ATPase_P-type"/>
    <property type="match status" value="1"/>
</dbReference>
<dbReference type="SFLD" id="SFLDG00002">
    <property type="entry name" value="C1.7:_P-type_atpase_like"/>
    <property type="match status" value="1"/>
</dbReference>
<feature type="transmembrane region" description="Helical" evidence="11">
    <location>
        <begin position="416"/>
        <end position="436"/>
    </location>
</feature>
<dbReference type="InterPro" id="IPR023299">
    <property type="entry name" value="ATPase_P-typ_cyto_dom_N"/>
</dbReference>
<keyword evidence="4 11" id="KW-0812">Transmembrane</keyword>
<keyword evidence="9 11" id="KW-1133">Transmembrane helix</keyword>
<dbReference type="GO" id="GO:0005524">
    <property type="term" value="F:ATP binding"/>
    <property type="evidence" value="ECO:0007669"/>
    <property type="project" value="UniProtKB-UniRule"/>
</dbReference>
<evidence type="ECO:0000313" key="14">
    <source>
        <dbReference type="Proteomes" id="UP000241769"/>
    </source>
</evidence>
<feature type="transmembrane region" description="Helical" evidence="11">
    <location>
        <begin position="640"/>
        <end position="659"/>
    </location>
</feature>
<dbReference type="PROSITE" id="PS01047">
    <property type="entry name" value="HMA_1"/>
    <property type="match status" value="1"/>
</dbReference>
<dbReference type="SUPFAM" id="SSF81653">
    <property type="entry name" value="Calcium ATPase, transduction domain A"/>
    <property type="match status" value="1"/>
</dbReference>
<evidence type="ECO:0000256" key="4">
    <source>
        <dbReference type="ARBA" id="ARBA00022692"/>
    </source>
</evidence>
<dbReference type="GO" id="GO:0140581">
    <property type="term" value="F:P-type monovalent copper transporter activity"/>
    <property type="evidence" value="ECO:0007669"/>
    <property type="project" value="UniProtKB-EC"/>
</dbReference>
<dbReference type="NCBIfam" id="TIGR01525">
    <property type="entry name" value="ATPase-IB_hvy"/>
    <property type="match status" value="1"/>
</dbReference>
<dbReference type="PANTHER" id="PTHR46594">
    <property type="entry name" value="P-TYPE CATION-TRANSPORTING ATPASE"/>
    <property type="match status" value="1"/>
</dbReference>
<dbReference type="Gene3D" id="3.30.70.100">
    <property type="match status" value="2"/>
</dbReference>
<dbReference type="Pfam" id="PF00122">
    <property type="entry name" value="E1-E2_ATPase"/>
    <property type="match status" value="1"/>
</dbReference>
<evidence type="ECO:0000256" key="3">
    <source>
        <dbReference type="ARBA" id="ARBA00022448"/>
    </source>
</evidence>
<dbReference type="PRINTS" id="PR00942">
    <property type="entry name" value="CUATPASEI"/>
</dbReference>
<evidence type="ECO:0000256" key="11">
    <source>
        <dbReference type="RuleBase" id="RU362081"/>
    </source>
</evidence>
<keyword evidence="7 11" id="KW-0067">ATP-binding</keyword>
<evidence type="ECO:0000256" key="2">
    <source>
        <dbReference type="ARBA" id="ARBA00012517"/>
    </source>
</evidence>
<dbReference type="InterPro" id="IPR023214">
    <property type="entry name" value="HAD_sf"/>
</dbReference>
<dbReference type="SFLD" id="SFLDF00027">
    <property type="entry name" value="p-type_atpase"/>
    <property type="match status" value="1"/>
</dbReference>
<evidence type="ECO:0000256" key="1">
    <source>
        <dbReference type="ARBA" id="ARBA00004370"/>
    </source>
</evidence>
<dbReference type="Proteomes" id="UP000241769">
    <property type="component" value="Unassembled WGS sequence"/>
</dbReference>
<dbReference type="InterPro" id="IPR036163">
    <property type="entry name" value="HMA_dom_sf"/>
</dbReference>
<name>A0A2P6P0E5_9EUKA</name>
<dbReference type="NCBIfam" id="TIGR01511">
    <property type="entry name" value="ATPase-IB1_Cu"/>
    <property type="match status" value="1"/>
</dbReference>
<dbReference type="Pfam" id="PF00403">
    <property type="entry name" value="HMA"/>
    <property type="match status" value="1"/>
</dbReference>
<dbReference type="Gene3D" id="3.40.1110.10">
    <property type="entry name" value="Calcium-transporting ATPase, cytoplasmic domain N"/>
    <property type="match status" value="1"/>
</dbReference>
<dbReference type="InParanoid" id="A0A2P6P0E5"/>
<dbReference type="Pfam" id="PF00702">
    <property type="entry name" value="Hydrolase"/>
    <property type="match status" value="1"/>
</dbReference>
<feature type="transmembrane region" description="Helical" evidence="11">
    <location>
        <begin position="671"/>
        <end position="696"/>
    </location>
</feature>
<dbReference type="InterPro" id="IPR036412">
    <property type="entry name" value="HAD-like_sf"/>
</dbReference>
<dbReference type="PRINTS" id="PR00943">
    <property type="entry name" value="CUATPASE"/>
</dbReference>
<comment type="similarity">
    <text evidence="11">Belongs to the cation transport ATPase (P-type) (TC 3.A.3) family. Type IB subfamily.</text>
</comment>
<dbReference type="PROSITE" id="PS50846">
    <property type="entry name" value="HMA_2"/>
    <property type="match status" value="1"/>
</dbReference>
<dbReference type="PANTHER" id="PTHR46594:SF4">
    <property type="entry name" value="P-TYPE CATION-TRANSPORTING ATPASE"/>
    <property type="match status" value="1"/>
</dbReference>
<comment type="caution">
    <text evidence="13">The sequence shown here is derived from an EMBL/GenBank/DDBJ whole genome shotgun (WGS) entry which is preliminary data.</text>
</comment>
<evidence type="ECO:0000313" key="13">
    <source>
        <dbReference type="EMBL" id="PRP89674.1"/>
    </source>
</evidence>
<dbReference type="FunFam" id="2.70.150.10:FF:000002">
    <property type="entry name" value="Copper-transporting ATPase 1, putative"/>
    <property type="match status" value="1"/>
</dbReference>
<dbReference type="Gene3D" id="2.70.150.10">
    <property type="entry name" value="Calcium-transporting ATPase, cytoplasmic transduction domain A"/>
    <property type="match status" value="1"/>
</dbReference>
<comment type="subcellular location">
    <subcellularLocation>
        <location evidence="1 11">Membrane</location>
    </subcellularLocation>
</comment>
<dbReference type="GO" id="GO:0046872">
    <property type="term" value="F:metal ion binding"/>
    <property type="evidence" value="ECO:0007669"/>
    <property type="project" value="UniProtKB-KW"/>
</dbReference>
<evidence type="ECO:0000256" key="9">
    <source>
        <dbReference type="ARBA" id="ARBA00022989"/>
    </source>
</evidence>
<dbReference type="PROSITE" id="PS00154">
    <property type="entry name" value="ATPASE_E1_E2"/>
    <property type="match status" value="1"/>
</dbReference>
<keyword evidence="6 11" id="KW-0547">Nucleotide-binding</keyword>
<accession>A0A2P6P0E5</accession>
<dbReference type="GO" id="GO:0016020">
    <property type="term" value="C:membrane"/>
    <property type="evidence" value="ECO:0007669"/>
    <property type="project" value="UniProtKB-SubCell"/>
</dbReference>
<dbReference type="AlphaFoldDB" id="A0A2P6P0E5"/>
<keyword evidence="5 11" id="KW-0479">Metal-binding</keyword>
<dbReference type="GO" id="GO:0016887">
    <property type="term" value="F:ATP hydrolysis activity"/>
    <property type="evidence" value="ECO:0007669"/>
    <property type="project" value="InterPro"/>
</dbReference>
<dbReference type="PRINTS" id="PR00119">
    <property type="entry name" value="CATATPASE"/>
</dbReference>